<keyword evidence="7" id="KW-0809">Transit peptide</keyword>
<dbReference type="GO" id="GO:0005739">
    <property type="term" value="C:mitochondrion"/>
    <property type="evidence" value="ECO:0007669"/>
    <property type="project" value="UniProtKB-SubCell"/>
</dbReference>
<dbReference type="PANTHER" id="PTHR18919:SF156">
    <property type="entry name" value="ACETYL-COA ACETYLTRANSFERASE, MITOCHONDRIAL"/>
    <property type="match status" value="1"/>
</dbReference>
<dbReference type="InterPro" id="IPR020613">
    <property type="entry name" value="Thiolase_CS"/>
</dbReference>
<dbReference type="NCBIfam" id="TIGR01930">
    <property type="entry name" value="AcCoA-C-Actrans"/>
    <property type="match status" value="1"/>
</dbReference>
<comment type="similarity">
    <text evidence="2 12">Belongs to the thiolase-like superfamily. Thiolase family.</text>
</comment>
<feature type="active site" description="Proton acceptor" evidence="11">
    <location>
        <position position="361"/>
    </location>
</feature>
<evidence type="ECO:0000256" key="5">
    <source>
        <dbReference type="ARBA" id="ARBA00022679"/>
    </source>
</evidence>
<evidence type="ECO:0000259" key="14">
    <source>
        <dbReference type="Pfam" id="PF02803"/>
    </source>
</evidence>
<dbReference type="Gene3D" id="3.40.47.10">
    <property type="match status" value="1"/>
</dbReference>
<evidence type="ECO:0000259" key="13">
    <source>
        <dbReference type="Pfam" id="PF00108"/>
    </source>
</evidence>
<evidence type="ECO:0000313" key="16">
    <source>
        <dbReference type="Proteomes" id="UP000799049"/>
    </source>
</evidence>
<dbReference type="PIRSF" id="PIRSF000429">
    <property type="entry name" value="Ac-CoA_Ac_transf"/>
    <property type="match status" value="1"/>
</dbReference>
<keyword evidence="16" id="KW-1185">Reference proteome</keyword>
<evidence type="ECO:0000256" key="2">
    <source>
        <dbReference type="ARBA" id="ARBA00010982"/>
    </source>
</evidence>
<dbReference type="EC" id="2.3.1.9" evidence="4"/>
<sequence>MLRASRRLFSTFADTDVVICSIARTPIGSFNGSLSSFSAPQLGAMAIRTAVERAGISKSDVQEVIMGNVVSAGSGQAPSRQATLFAELPNSVISTDINKVCASGMKAIMVAAMTIQTGHSRCIVAGGMESMSNIPYYLPKARNGLRYGHGEVLDGILRDGLLDAYQGVAMGFFADATARKYGITREDQDAFAVESYKRATEAAKNGNLKNEIFGVSVAGKKGDAVIVSEDEEVKNVKYDRIPTLKPAFEKNGTVTAANSSKINDGAAALVLMSGEKARSGGYKPLARIVTFADAAHEPEWFTTTPELVITKLLNKKGMKPKDVDFFEINEAFAVVSLTNNKLLGLDPARVNVFGGAVAMGHPIGCSGARIVGTVTNVLHQKNGQFGVAAICNGGGGGSAILVERL</sequence>
<dbReference type="InterPro" id="IPR020617">
    <property type="entry name" value="Thiolase_C"/>
</dbReference>
<dbReference type="PROSITE" id="PS00098">
    <property type="entry name" value="THIOLASE_1"/>
    <property type="match status" value="1"/>
</dbReference>
<dbReference type="InterPro" id="IPR002155">
    <property type="entry name" value="Thiolase"/>
</dbReference>
<dbReference type="Proteomes" id="UP000799049">
    <property type="component" value="Unassembled WGS sequence"/>
</dbReference>
<keyword evidence="5 12" id="KW-0808">Transferase</keyword>
<feature type="domain" description="Thiolase C-terminal" evidence="14">
    <location>
        <begin position="282"/>
        <end position="404"/>
    </location>
</feature>
<dbReference type="FunFam" id="3.40.47.10:FF:000007">
    <property type="entry name" value="acetyl-CoA acetyltransferase, mitochondrial"/>
    <property type="match status" value="1"/>
</dbReference>
<evidence type="ECO:0000256" key="6">
    <source>
        <dbReference type="ARBA" id="ARBA00022723"/>
    </source>
</evidence>
<evidence type="ECO:0000256" key="11">
    <source>
        <dbReference type="PIRSR" id="PIRSR000429-1"/>
    </source>
</evidence>
<organism evidence="15 16">
    <name type="scientific">Andalucia godoyi</name>
    <name type="common">Flagellate</name>
    <dbReference type="NCBI Taxonomy" id="505711"/>
    <lineage>
        <taxon>Eukaryota</taxon>
        <taxon>Discoba</taxon>
        <taxon>Jakobida</taxon>
        <taxon>Andalucina</taxon>
        <taxon>Andaluciidae</taxon>
        <taxon>Andalucia</taxon>
    </lineage>
</organism>
<dbReference type="OrthoDB" id="5404651at2759"/>
<dbReference type="InterPro" id="IPR016039">
    <property type="entry name" value="Thiolase-like"/>
</dbReference>
<dbReference type="InterPro" id="IPR020615">
    <property type="entry name" value="Thiolase_acyl_enz_int_AS"/>
</dbReference>
<proteinExistence type="inferred from homology"/>
<evidence type="ECO:0000313" key="15">
    <source>
        <dbReference type="EMBL" id="KAF0852595.1"/>
    </source>
</evidence>
<evidence type="ECO:0000256" key="4">
    <source>
        <dbReference type="ARBA" id="ARBA00012705"/>
    </source>
</evidence>
<keyword evidence="9" id="KW-0496">Mitochondrion</keyword>
<evidence type="ECO:0000256" key="1">
    <source>
        <dbReference type="ARBA" id="ARBA00004173"/>
    </source>
</evidence>
<evidence type="ECO:0000256" key="9">
    <source>
        <dbReference type="ARBA" id="ARBA00023128"/>
    </source>
</evidence>
<keyword evidence="10 12" id="KW-0012">Acyltransferase</keyword>
<dbReference type="GO" id="GO:0003985">
    <property type="term" value="F:acetyl-CoA C-acetyltransferase activity"/>
    <property type="evidence" value="ECO:0007669"/>
    <property type="project" value="UniProtKB-EC"/>
</dbReference>
<feature type="active site" description="Proton acceptor" evidence="11">
    <location>
        <position position="391"/>
    </location>
</feature>
<name>A0A8K0AIG1_ANDGO</name>
<comment type="caution">
    <text evidence="15">The sequence shown here is derived from an EMBL/GenBank/DDBJ whole genome shotgun (WGS) entry which is preliminary data.</text>
</comment>
<dbReference type="InterPro" id="IPR020616">
    <property type="entry name" value="Thiolase_N"/>
</dbReference>
<dbReference type="Pfam" id="PF00108">
    <property type="entry name" value="Thiolase_N"/>
    <property type="match status" value="1"/>
</dbReference>
<dbReference type="EMBL" id="VRVR01000026">
    <property type="protein sequence ID" value="KAF0852595.1"/>
    <property type="molecule type" value="Genomic_DNA"/>
</dbReference>
<keyword evidence="8" id="KW-0630">Potassium</keyword>
<dbReference type="InterPro" id="IPR020610">
    <property type="entry name" value="Thiolase_AS"/>
</dbReference>
<accession>A0A8K0AIG1</accession>
<evidence type="ECO:0000256" key="7">
    <source>
        <dbReference type="ARBA" id="ARBA00022946"/>
    </source>
</evidence>
<dbReference type="PROSITE" id="PS00099">
    <property type="entry name" value="THIOLASE_3"/>
    <property type="match status" value="1"/>
</dbReference>
<evidence type="ECO:0000256" key="10">
    <source>
        <dbReference type="ARBA" id="ARBA00023315"/>
    </source>
</evidence>
<feature type="domain" description="Thiolase N-terminal" evidence="13">
    <location>
        <begin position="17"/>
        <end position="274"/>
    </location>
</feature>
<evidence type="ECO:0000256" key="12">
    <source>
        <dbReference type="RuleBase" id="RU003557"/>
    </source>
</evidence>
<dbReference type="AlphaFoldDB" id="A0A8K0AIG1"/>
<feature type="active site" description="Acyl-thioester intermediate" evidence="11">
    <location>
        <position position="101"/>
    </location>
</feature>
<dbReference type="Pfam" id="PF02803">
    <property type="entry name" value="Thiolase_C"/>
    <property type="match status" value="1"/>
</dbReference>
<dbReference type="GO" id="GO:0006635">
    <property type="term" value="P:fatty acid beta-oxidation"/>
    <property type="evidence" value="ECO:0007669"/>
    <property type="project" value="TreeGrafter"/>
</dbReference>
<reference evidence="15" key="1">
    <citation type="submission" date="2019-09" db="EMBL/GenBank/DDBJ databases">
        <title>The Mitochondrial Proteome of the Jakobid, Andalucia godoyi, a Protist With the Most Gene-Rich and Bacteria-Like Mitochondrial Genome.</title>
        <authorList>
            <person name="Gray M.W."/>
            <person name="Burger G."/>
            <person name="Derelle R."/>
            <person name="Klimes V."/>
            <person name="Leger M."/>
            <person name="Sarrasin M."/>
            <person name="Vlcek C."/>
            <person name="Roger A.J."/>
            <person name="Elias M."/>
            <person name="Lang B.F."/>
        </authorList>
    </citation>
    <scope>NUCLEOTIDE SEQUENCE</scope>
    <source>
        <strain evidence="15">And28</strain>
    </source>
</reference>
<dbReference type="GO" id="GO:0046872">
    <property type="term" value="F:metal ion binding"/>
    <property type="evidence" value="ECO:0007669"/>
    <property type="project" value="UniProtKB-KW"/>
</dbReference>
<keyword evidence="6" id="KW-0479">Metal-binding</keyword>
<comment type="subcellular location">
    <subcellularLocation>
        <location evidence="1">Mitochondrion</location>
    </subcellularLocation>
</comment>
<dbReference type="CDD" id="cd00751">
    <property type="entry name" value="thiolase"/>
    <property type="match status" value="1"/>
</dbReference>
<dbReference type="PROSITE" id="PS00737">
    <property type="entry name" value="THIOLASE_2"/>
    <property type="match status" value="1"/>
</dbReference>
<dbReference type="PANTHER" id="PTHR18919">
    <property type="entry name" value="ACETYL-COA C-ACYLTRANSFERASE"/>
    <property type="match status" value="1"/>
</dbReference>
<evidence type="ECO:0000256" key="3">
    <source>
        <dbReference type="ARBA" id="ARBA00011881"/>
    </source>
</evidence>
<comment type="subunit">
    <text evidence="3">Homotetramer.</text>
</comment>
<gene>
    <name evidence="15" type="ORF">ANDGO_03599</name>
</gene>
<protein>
    <recommendedName>
        <fullName evidence="4">acetyl-CoA C-acetyltransferase</fullName>
        <ecNumber evidence="4">2.3.1.9</ecNumber>
    </recommendedName>
</protein>
<dbReference type="SUPFAM" id="SSF53901">
    <property type="entry name" value="Thiolase-like"/>
    <property type="match status" value="2"/>
</dbReference>
<evidence type="ECO:0000256" key="8">
    <source>
        <dbReference type="ARBA" id="ARBA00022958"/>
    </source>
</evidence>